<dbReference type="InterPro" id="IPR002701">
    <property type="entry name" value="CM_II_prokaryot"/>
</dbReference>
<accession>A0A3D8J0B4</accession>
<sequence>MSLQELREQIDRIDDEIITLLQERLKIAKQIGELKNKLNIEVYSPQREEEILKRLQSISSLSPHQIAHIYQSIFTLTKDLQEENL</sequence>
<dbReference type="PANTHER" id="PTHR38041">
    <property type="entry name" value="CHORISMATE MUTASE"/>
    <property type="match status" value="1"/>
</dbReference>
<dbReference type="RefSeq" id="WP_115569584.1">
    <property type="nucleotide sequence ID" value="NZ_NXLV01000007.1"/>
</dbReference>
<keyword evidence="2" id="KW-0413">Isomerase</keyword>
<dbReference type="EMBL" id="NXLV01000007">
    <property type="protein sequence ID" value="RDU70656.1"/>
    <property type="molecule type" value="Genomic_DNA"/>
</dbReference>
<feature type="domain" description="Chorismate mutase" evidence="3">
    <location>
        <begin position="1"/>
        <end position="85"/>
    </location>
</feature>
<keyword evidence="5" id="KW-1185">Reference proteome</keyword>
<dbReference type="InterPro" id="IPR036979">
    <property type="entry name" value="CM_dom_sf"/>
</dbReference>
<evidence type="ECO:0000259" key="3">
    <source>
        <dbReference type="PROSITE" id="PS51168"/>
    </source>
</evidence>
<dbReference type="PROSITE" id="PS51168">
    <property type="entry name" value="CHORISMATE_MUT_2"/>
    <property type="match status" value="1"/>
</dbReference>
<dbReference type="Pfam" id="PF01817">
    <property type="entry name" value="CM_2"/>
    <property type="match status" value="1"/>
</dbReference>
<dbReference type="InterPro" id="IPR051331">
    <property type="entry name" value="Chorismate_mutase-related"/>
</dbReference>
<dbReference type="PANTHER" id="PTHR38041:SF1">
    <property type="entry name" value="CHORISMATE MUTASE"/>
    <property type="match status" value="1"/>
</dbReference>
<dbReference type="SMART" id="SM00830">
    <property type="entry name" value="CM_2"/>
    <property type="match status" value="1"/>
</dbReference>
<dbReference type="Gene3D" id="1.20.59.10">
    <property type="entry name" value="Chorismate mutase"/>
    <property type="match status" value="1"/>
</dbReference>
<dbReference type="Proteomes" id="UP000257045">
    <property type="component" value="Unassembled WGS sequence"/>
</dbReference>
<dbReference type="GO" id="GO:0009697">
    <property type="term" value="P:salicylic acid biosynthetic process"/>
    <property type="evidence" value="ECO:0007669"/>
    <property type="project" value="TreeGrafter"/>
</dbReference>
<dbReference type="InterPro" id="IPR036263">
    <property type="entry name" value="Chorismate_II_sf"/>
</dbReference>
<dbReference type="InterPro" id="IPR010958">
    <property type="entry name" value="Chorismate_mutase_highGC-bac"/>
</dbReference>
<dbReference type="GO" id="GO:0046417">
    <property type="term" value="P:chorismate metabolic process"/>
    <property type="evidence" value="ECO:0007669"/>
    <property type="project" value="InterPro"/>
</dbReference>
<evidence type="ECO:0000313" key="5">
    <source>
        <dbReference type="Proteomes" id="UP000257045"/>
    </source>
</evidence>
<name>A0A3D8J0B4_9HELI</name>
<dbReference type="GO" id="GO:0004106">
    <property type="term" value="F:chorismate mutase activity"/>
    <property type="evidence" value="ECO:0007669"/>
    <property type="project" value="UniProtKB-EC"/>
</dbReference>
<reference evidence="4 5" key="1">
    <citation type="submission" date="2018-04" db="EMBL/GenBank/DDBJ databases">
        <title>Novel Campyloabacter and Helicobacter Species and Strains.</title>
        <authorList>
            <person name="Mannion A.J."/>
            <person name="Shen Z."/>
            <person name="Fox J.G."/>
        </authorList>
    </citation>
    <scope>NUCLEOTIDE SEQUENCE [LARGE SCALE GENOMIC DNA]</scope>
    <source>
        <strain evidence="4 5">MIT 04-9366</strain>
    </source>
</reference>
<dbReference type="OrthoDB" id="9802281at2"/>
<organism evidence="4 5">
    <name type="scientific">Helicobacter brantae</name>
    <dbReference type="NCBI Taxonomy" id="375927"/>
    <lineage>
        <taxon>Bacteria</taxon>
        <taxon>Pseudomonadati</taxon>
        <taxon>Campylobacterota</taxon>
        <taxon>Epsilonproteobacteria</taxon>
        <taxon>Campylobacterales</taxon>
        <taxon>Helicobacteraceae</taxon>
        <taxon>Helicobacter</taxon>
    </lineage>
</organism>
<dbReference type="AlphaFoldDB" id="A0A3D8J0B4"/>
<gene>
    <name evidence="4" type="ORF">CQA58_04760</name>
</gene>
<protein>
    <recommendedName>
        <fullName evidence="1">chorismate mutase</fullName>
        <ecNumber evidence="1">5.4.99.5</ecNumber>
    </recommendedName>
</protein>
<dbReference type="NCBIfam" id="TIGR01808">
    <property type="entry name" value="CM_M_hiGC-arch"/>
    <property type="match status" value="1"/>
</dbReference>
<comment type="caution">
    <text evidence="4">The sequence shown here is derived from an EMBL/GenBank/DDBJ whole genome shotgun (WGS) entry which is preliminary data.</text>
</comment>
<evidence type="ECO:0000313" key="4">
    <source>
        <dbReference type="EMBL" id="RDU70656.1"/>
    </source>
</evidence>
<dbReference type="SUPFAM" id="SSF48600">
    <property type="entry name" value="Chorismate mutase II"/>
    <property type="match status" value="1"/>
</dbReference>
<evidence type="ECO:0000256" key="1">
    <source>
        <dbReference type="ARBA" id="ARBA00012404"/>
    </source>
</evidence>
<dbReference type="EC" id="5.4.99.5" evidence="1"/>
<evidence type="ECO:0000256" key="2">
    <source>
        <dbReference type="ARBA" id="ARBA00023235"/>
    </source>
</evidence>
<proteinExistence type="predicted"/>